<sequence length="152" mass="16547">NMAGDVLEGVQCMETLLVAPRYTSPSNVLNITLAMSLTHTATAAFNPAAYEYLQEATETTDLLYQPLSYQAEGEDEDVIKLMKEVCSIEGDGRLTGGLLQKMSQVMKVLSRTTTELPLLITTCSTNVRRMVALMSAIVAGPRSLHFFVAQLA</sequence>
<reference evidence="1 2" key="1">
    <citation type="journal article" date="2024" name="BMC Genomics">
        <title>Genome assembly of redclaw crayfish (Cherax quadricarinatus) provides insights into its immune adaptation and hypoxia tolerance.</title>
        <authorList>
            <person name="Liu Z."/>
            <person name="Zheng J."/>
            <person name="Li H."/>
            <person name="Fang K."/>
            <person name="Wang S."/>
            <person name="He J."/>
            <person name="Zhou D."/>
            <person name="Weng S."/>
            <person name="Chi M."/>
            <person name="Gu Z."/>
            <person name="He J."/>
            <person name="Li F."/>
            <person name="Wang M."/>
        </authorList>
    </citation>
    <scope>NUCLEOTIDE SEQUENCE [LARGE SCALE GENOMIC DNA]</scope>
    <source>
        <strain evidence="1">ZL_2023a</strain>
    </source>
</reference>
<dbReference type="Proteomes" id="UP001445076">
    <property type="component" value="Unassembled WGS sequence"/>
</dbReference>
<proteinExistence type="predicted"/>
<evidence type="ECO:0000313" key="2">
    <source>
        <dbReference type="Proteomes" id="UP001445076"/>
    </source>
</evidence>
<gene>
    <name evidence="1" type="ORF">OTU49_003997</name>
</gene>
<evidence type="ECO:0000313" key="1">
    <source>
        <dbReference type="EMBL" id="KAK8738666.1"/>
    </source>
</evidence>
<dbReference type="EMBL" id="JARKIK010000039">
    <property type="protein sequence ID" value="KAK8738666.1"/>
    <property type="molecule type" value="Genomic_DNA"/>
</dbReference>
<feature type="non-terminal residue" evidence="1">
    <location>
        <position position="152"/>
    </location>
</feature>
<feature type="non-terminal residue" evidence="1">
    <location>
        <position position="1"/>
    </location>
</feature>
<comment type="caution">
    <text evidence="1">The sequence shown here is derived from an EMBL/GenBank/DDBJ whole genome shotgun (WGS) entry which is preliminary data.</text>
</comment>
<organism evidence="1 2">
    <name type="scientific">Cherax quadricarinatus</name>
    <name type="common">Australian red claw crayfish</name>
    <dbReference type="NCBI Taxonomy" id="27406"/>
    <lineage>
        <taxon>Eukaryota</taxon>
        <taxon>Metazoa</taxon>
        <taxon>Ecdysozoa</taxon>
        <taxon>Arthropoda</taxon>
        <taxon>Crustacea</taxon>
        <taxon>Multicrustacea</taxon>
        <taxon>Malacostraca</taxon>
        <taxon>Eumalacostraca</taxon>
        <taxon>Eucarida</taxon>
        <taxon>Decapoda</taxon>
        <taxon>Pleocyemata</taxon>
        <taxon>Astacidea</taxon>
        <taxon>Parastacoidea</taxon>
        <taxon>Parastacidae</taxon>
        <taxon>Cherax</taxon>
    </lineage>
</organism>
<name>A0AAW0XHD0_CHEQU</name>
<protein>
    <submittedName>
        <fullName evidence="1">Uncharacterized protein</fullName>
    </submittedName>
</protein>
<dbReference type="AlphaFoldDB" id="A0AAW0XHD0"/>
<accession>A0AAW0XHD0</accession>
<keyword evidence="2" id="KW-1185">Reference proteome</keyword>